<keyword evidence="2" id="KW-0560">Oxidoreductase</keyword>
<name>A0A6J4MNB7_9BACT</name>
<dbReference type="AlphaFoldDB" id="A0A6J4MNB7"/>
<feature type="compositionally biased region" description="Basic and acidic residues" evidence="1">
    <location>
        <begin position="354"/>
        <end position="368"/>
    </location>
</feature>
<feature type="compositionally biased region" description="Basic and acidic residues" evidence="1">
    <location>
        <begin position="284"/>
        <end position="305"/>
    </location>
</feature>
<feature type="non-terminal residue" evidence="2">
    <location>
        <position position="1"/>
    </location>
</feature>
<proteinExistence type="predicted"/>
<evidence type="ECO:0000313" key="2">
    <source>
        <dbReference type="EMBL" id="CAA9364199.1"/>
    </source>
</evidence>
<reference evidence="2" key="1">
    <citation type="submission" date="2020-02" db="EMBL/GenBank/DDBJ databases">
        <authorList>
            <person name="Meier V. D."/>
        </authorList>
    </citation>
    <scope>NUCLEOTIDE SEQUENCE</scope>
    <source>
        <strain evidence="2">AVDCRST_MAG68</strain>
    </source>
</reference>
<accession>A0A6J4MNB7</accession>
<dbReference type="EMBL" id="CADCTW010000216">
    <property type="protein sequence ID" value="CAA9364199.1"/>
    <property type="molecule type" value="Genomic_DNA"/>
</dbReference>
<feature type="compositionally biased region" description="Basic and acidic residues" evidence="1">
    <location>
        <begin position="134"/>
        <end position="145"/>
    </location>
</feature>
<dbReference type="EC" id="1.6.5.3" evidence="2"/>
<feature type="compositionally biased region" description="Gly residues" evidence="1">
    <location>
        <begin position="68"/>
        <end position="78"/>
    </location>
</feature>
<feature type="compositionally biased region" description="Low complexity" evidence="1">
    <location>
        <begin position="1"/>
        <end position="31"/>
    </location>
</feature>
<feature type="compositionally biased region" description="Gly residues" evidence="1">
    <location>
        <begin position="473"/>
        <end position="482"/>
    </location>
</feature>
<feature type="compositionally biased region" description="Low complexity" evidence="1">
    <location>
        <begin position="483"/>
        <end position="507"/>
    </location>
</feature>
<evidence type="ECO:0000256" key="1">
    <source>
        <dbReference type="SAM" id="MobiDB-lite"/>
    </source>
</evidence>
<dbReference type="GO" id="GO:0016491">
    <property type="term" value="F:oxidoreductase activity"/>
    <property type="evidence" value="ECO:0007669"/>
    <property type="project" value="UniProtKB-KW"/>
</dbReference>
<feature type="region of interest" description="Disordered" evidence="1">
    <location>
        <begin position="454"/>
        <end position="526"/>
    </location>
</feature>
<feature type="compositionally biased region" description="Basic residues" evidence="1">
    <location>
        <begin position="121"/>
        <end position="133"/>
    </location>
</feature>
<feature type="region of interest" description="Disordered" evidence="1">
    <location>
        <begin position="353"/>
        <end position="377"/>
    </location>
</feature>
<organism evidence="2">
    <name type="scientific">uncultured Gemmatimonadota bacterium</name>
    <dbReference type="NCBI Taxonomy" id="203437"/>
    <lineage>
        <taxon>Bacteria</taxon>
        <taxon>Pseudomonadati</taxon>
        <taxon>Gemmatimonadota</taxon>
        <taxon>environmental samples</taxon>
    </lineage>
</organism>
<feature type="non-terminal residue" evidence="2">
    <location>
        <position position="526"/>
    </location>
</feature>
<gene>
    <name evidence="2" type="ORF">AVDCRST_MAG68-4680</name>
</gene>
<feature type="region of interest" description="Disordered" evidence="1">
    <location>
        <begin position="198"/>
        <end position="315"/>
    </location>
</feature>
<protein>
    <submittedName>
        <fullName evidence="2">NADH-ubiquinone oxidoreductase chain N</fullName>
        <ecNumber evidence="2">1.6.5.3</ecNumber>
    </submittedName>
</protein>
<feature type="region of interest" description="Disordered" evidence="1">
    <location>
        <begin position="1"/>
        <end position="152"/>
    </location>
</feature>
<feature type="compositionally biased region" description="Gly residues" evidence="1">
    <location>
        <begin position="508"/>
        <end position="526"/>
    </location>
</feature>
<sequence length="526" mass="51632">VCRSFPGARPPGRAEPGGPVALLLGDAPGDRAGAGRHGRADGGRVPEGEPLGGVAPQRGVALHRLAGAGSGGQPGAGGSLRPLAQRDGGGGPLPADHQLHLPGIGGAGPLPLHGVPGPARHQSRRVPRAGALRHRGDDADGRGPRPDAAVRGAGGDVAGHLRAGGLRPDGPALVRGVAQVLPAGRLLQRVLFVRPGAGVGHGGHHQPPRDRAGGHRGRGAVRGRLPGGDGAHPGGLRLQGGGDALPHVDAGRVRRRAHARDGADVHRGQGGGVRGLHPRVRGGLRGDERAVADLGGGDRHADHVRGQPGRAHRGERQADAGVLLHRARGVPAGGPQLQHPGRGGGLPVLPGGVHHHDGGRLRRGDRQLARGRRGAGGAGGLGGLRFAEAVAGGLLLHLPPVAGGLPAHGRLPGEDVHPARGAGRGAGAGGGAAGACFADLVLLLPARDRGDVHAPRALGRRPPAHLASRAHALGGGGGGGAGDRPLLPRLGAAALGPRRGGDAVAGPAGHGGGAAGPGGAGFHPPV</sequence>
<keyword evidence="2" id="KW-0830">Ubiquinone</keyword>
<feature type="compositionally biased region" description="Gly residues" evidence="1">
    <location>
        <begin position="225"/>
        <end position="243"/>
    </location>
</feature>
<feature type="compositionally biased region" description="Basic and acidic residues" evidence="1">
    <location>
        <begin position="38"/>
        <end position="47"/>
    </location>
</feature>